<protein>
    <submittedName>
        <fullName evidence="1">Uncharacterized protein</fullName>
    </submittedName>
</protein>
<dbReference type="AlphaFoldDB" id="A0A1H9CJB3"/>
<dbReference type="EMBL" id="FOFD01000001">
    <property type="protein sequence ID" value="SEQ01117.1"/>
    <property type="molecule type" value="Genomic_DNA"/>
</dbReference>
<evidence type="ECO:0000313" key="1">
    <source>
        <dbReference type="EMBL" id="SEQ01117.1"/>
    </source>
</evidence>
<reference evidence="2" key="1">
    <citation type="submission" date="2016-10" db="EMBL/GenBank/DDBJ databases">
        <authorList>
            <person name="Varghese N."/>
            <person name="Submissions S."/>
        </authorList>
    </citation>
    <scope>NUCLEOTIDE SEQUENCE [LARGE SCALE GENOMIC DNA]</scope>
    <source>
        <strain evidence="2">DSM 25055</strain>
    </source>
</reference>
<gene>
    <name evidence="1" type="ORF">SAMN04489841_1066</name>
</gene>
<sequence length="282" mass="30307">MNQKKIFQHGIDRRTLLASVTSGITGLAGCASGIDSDRNSSDAANGENETFLTIEWDGPTLIATLASDVSASHVDLVDSNGETFRRDHPRDTSEVAYTLLGEGKDGYQPGEYRLVASDGDSIVDETALSLEPELTITDLKRAEDHPDMEWDKDSGEWENRAALEIENTGTAPSFLESVQWTDAPLSLVKQPEEVEFYHDVLLPNGESTTVYSPGAIYQTQGVVSGRDLECSELDTVDLTATAIVQTGVNPSYSQTVEYGGSQYSCELSVVDGGPVDSNSGGD</sequence>
<name>A0A1H9CJB3_9EURY</name>
<evidence type="ECO:0000313" key="2">
    <source>
        <dbReference type="Proteomes" id="UP000199114"/>
    </source>
</evidence>
<accession>A0A1H9CJB3</accession>
<dbReference type="STRING" id="1186196.SAMN04489841_1066"/>
<proteinExistence type="predicted"/>
<dbReference type="RefSeq" id="WP_090614364.1">
    <property type="nucleotide sequence ID" value="NZ_FOFD01000001.1"/>
</dbReference>
<dbReference type="PROSITE" id="PS51257">
    <property type="entry name" value="PROKAR_LIPOPROTEIN"/>
    <property type="match status" value="1"/>
</dbReference>
<keyword evidence="2" id="KW-1185">Reference proteome</keyword>
<organism evidence="1 2">
    <name type="scientific">Natrinema salaciae</name>
    <dbReference type="NCBI Taxonomy" id="1186196"/>
    <lineage>
        <taxon>Archaea</taxon>
        <taxon>Methanobacteriati</taxon>
        <taxon>Methanobacteriota</taxon>
        <taxon>Stenosarchaea group</taxon>
        <taxon>Halobacteria</taxon>
        <taxon>Halobacteriales</taxon>
        <taxon>Natrialbaceae</taxon>
        <taxon>Natrinema</taxon>
    </lineage>
</organism>
<dbReference type="OrthoDB" id="190728at2157"/>
<dbReference type="Proteomes" id="UP000199114">
    <property type="component" value="Unassembled WGS sequence"/>
</dbReference>